<sequence>MQSEDCELDAEEVFGVVEAASEHCLDRESRGLKYPRLLTKREDRRLLTGGRFVSTQAEAVVVQGVSVGQDRPELTVVVRFHSATTGHRLSALSLTCLEDPT</sequence>
<comment type="caution">
    <text evidence="1">The sequence shown here is derived from an EMBL/GenBank/DDBJ whole genome shotgun (WGS) entry which is preliminary data.</text>
</comment>
<dbReference type="RefSeq" id="WP_345435923.1">
    <property type="nucleotide sequence ID" value="NZ_BAABHK010000011.1"/>
</dbReference>
<gene>
    <name evidence="1" type="ORF">GCM10023196_068430</name>
</gene>
<dbReference type="EMBL" id="BAABHK010000011">
    <property type="protein sequence ID" value="GAA4632928.1"/>
    <property type="molecule type" value="Genomic_DNA"/>
</dbReference>
<accession>A0ABP8ULL1</accession>
<keyword evidence="2" id="KW-1185">Reference proteome</keyword>
<name>A0ABP8ULL1_9ACTN</name>
<evidence type="ECO:0000313" key="1">
    <source>
        <dbReference type="EMBL" id="GAA4632928.1"/>
    </source>
</evidence>
<evidence type="ECO:0000313" key="2">
    <source>
        <dbReference type="Proteomes" id="UP001501442"/>
    </source>
</evidence>
<proteinExistence type="predicted"/>
<organism evidence="1 2">
    <name type="scientific">Actinoallomurus vinaceus</name>
    <dbReference type="NCBI Taxonomy" id="1080074"/>
    <lineage>
        <taxon>Bacteria</taxon>
        <taxon>Bacillati</taxon>
        <taxon>Actinomycetota</taxon>
        <taxon>Actinomycetes</taxon>
        <taxon>Streptosporangiales</taxon>
        <taxon>Thermomonosporaceae</taxon>
        <taxon>Actinoallomurus</taxon>
    </lineage>
</organism>
<dbReference type="Proteomes" id="UP001501442">
    <property type="component" value="Unassembled WGS sequence"/>
</dbReference>
<reference evidence="2" key="1">
    <citation type="journal article" date="2019" name="Int. J. Syst. Evol. Microbiol.">
        <title>The Global Catalogue of Microorganisms (GCM) 10K type strain sequencing project: providing services to taxonomists for standard genome sequencing and annotation.</title>
        <authorList>
            <consortium name="The Broad Institute Genomics Platform"/>
            <consortium name="The Broad Institute Genome Sequencing Center for Infectious Disease"/>
            <person name="Wu L."/>
            <person name="Ma J."/>
        </authorList>
    </citation>
    <scope>NUCLEOTIDE SEQUENCE [LARGE SCALE GENOMIC DNA]</scope>
    <source>
        <strain evidence="2">JCM 17939</strain>
    </source>
</reference>
<protein>
    <submittedName>
        <fullName evidence="1">Uncharacterized protein</fullName>
    </submittedName>
</protein>